<feature type="region of interest" description="Disordered" evidence="2">
    <location>
        <begin position="197"/>
        <end position="232"/>
    </location>
</feature>
<keyword evidence="5" id="KW-1185">Reference proteome</keyword>
<feature type="region of interest" description="Disordered" evidence="2">
    <location>
        <begin position="263"/>
        <end position="292"/>
    </location>
</feature>
<protein>
    <submittedName>
        <fullName evidence="4">Uncharacterized protein</fullName>
    </submittedName>
</protein>
<evidence type="ECO:0000256" key="2">
    <source>
        <dbReference type="SAM" id="MobiDB-lite"/>
    </source>
</evidence>
<accession>A0ABD1CAR0</accession>
<organism evidence="4 5">
    <name type="scientific">Culex pipiens pipiens</name>
    <name type="common">Northern house mosquito</name>
    <dbReference type="NCBI Taxonomy" id="38569"/>
    <lineage>
        <taxon>Eukaryota</taxon>
        <taxon>Metazoa</taxon>
        <taxon>Ecdysozoa</taxon>
        <taxon>Arthropoda</taxon>
        <taxon>Hexapoda</taxon>
        <taxon>Insecta</taxon>
        <taxon>Pterygota</taxon>
        <taxon>Neoptera</taxon>
        <taxon>Endopterygota</taxon>
        <taxon>Diptera</taxon>
        <taxon>Nematocera</taxon>
        <taxon>Culicoidea</taxon>
        <taxon>Culicidae</taxon>
        <taxon>Culicinae</taxon>
        <taxon>Culicini</taxon>
        <taxon>Culex</taxon>
        <taxon>Culex</taxon>
    </lineage>
</organism>
<evidence type="ECO:0000256" key="3">
    <source>
        <dbReference type="SAM" id="SignalP"/>
    </source>
</evidence>
<reference evidence="4 5" key="1">
    <citation type="submission" date="2024-05" db="EMBL/GenBank/DDBJ databases">
        <title>Culex pipiens pipiens assembly and annotation.</title>
        <authorList>
            <person name="Alout H."/>
            <person name="Durand T."/>
        </authorList>
    </citation>
    <scope>NUCLEOTIDE SEQUENCE [LARGE SCALE GENOMIC DNA]</scope>
    <source>
        <strain evidence="4">HA-2024</strain>
        <tissue evidence="4">Whole body</tissue>
    </source>
</reference>
<feature type="region of interest" description="Disordered" evidence="2">
    <location>
        <begin position="683"/>
        <end position="749"/>
    </location>
</feature>
<feature type="compositionally biased region" description="Polar residues" evidence="2">
    <location>
        <begin position="213"/>
        <end position="228"/>
    </location>
</feature>
<feature type="compositionally biased region" description="Acidic residues" evidence="2">
    <location>
        <begin position="711"/>
        <end position="737"/>
    </location>
</feature>
<feature type="region of interest" description="Disordered" evidence="2">
    <location>
        <begin position="541"/>
        <end position="572"/>
    </location>
</feature>
<name>A0ABD1CAR0_CULPP</name>
<proteinExistence type="predicted"/>
<gene>
    <name evidence="4" type="ORF">pipiens_018631</name>
</gene>
<evidence type="ECO:0000256" key="1">
    <source>
        <dbReference type="SAM" id="Coils"/>
    </source>
</evidence>
<evidence type="ECO:0000313" key="4">
    <source>
        <dbReference type="EMBL" id="KAL1373477.1"/>
    </source>
</evidence>
<comment type="caution">
    <text evidence="4">The sequence shown here is derived from an EMBL/GenBank/DDBJ whole genome shotgun (WGS) entry which is preliminary data.</text>
</comment>
<feature type="non-terminal residue" evidence="4">
    <location>
        <position position="1"/>
    </location>
</feature>
<sequence>FKLPVLFLAVCIGSTVRADYPSFKPMLAKSPLVGYSAPGWPPKLGSSGASPASAALAAAALKQYMVQLRSGTRLSPVAVRPSPAMLMSLKRPVKSVYSPTYSFLKQPMIKRPILSASAHSPFVLNLNLKPKFQSSPPGPKTGEIVYEKLKPLVSQSRLPSSPKDGAIHTIPAPNLANVKASSKPAVHQLQISTFDDNNHLGYSNHQQQQQSSTFATQPTFASYSTPQPVQFHRPPYPPAAPPTHYQVTEEHSNDVTLKNPYSGMKTYFAPDPDPSLPSKTLMPTSDPLSEPSNGRYPPNDLLLQAQTQQAQNHHYLTPSSQTPKPFYDVNAAPQGYAIPLASQPQLQQHILQQTSMLQGMPLSLYNPTYLVTQSNNLYNNHQHQLQSNLFKPESSFLGAVQSPQVAQPPNNVLYNSYSYKHAEPAAASQGQILAATQDQLQELQSAVSQIQLNDLQQQHSHETPTYAQLVGHEQLALHQQQIPQLNQLEQQLQQQLIQQHEKANQHQLTEGEIANLLNFGTINLHDQLSPNDYYHYQIDQEQQHQQQQNQQYHQQQQQQQQSFYELSERQKENDRILAQAQQDLYQQQHQQPYQYNTETPQPQQSTASSEEYLYAYQQHQQAVANALAHGNGAGQNSKRDTADPAESTPESPLRIFVPDTESEYPNSVTAQRRMDELNYDYADDEEAAQLYNTEPSTSAEQYGDINRADVDVESDEQGEGEEEQQQESTVDDPTDAEDLYRQYSNHRLN</sequence>
<feature type="compositionally biased region" description="Polar residues" evidence="2">
    <location>
        <begin position="690"/>
        <end position="700"/>
    </location>
</feature>
<keyword evidence="1" id="KW-0175">Coiled coil</keyword>
<feature type="coiled-coil region" evidence="1">
    <location>
        <begin position="433"/>
        <end position="505"/>
    </location>
</feature>
<feature type="signal peptide" evidence="3">
    <location>
        <begin position="1"/>
        <end position="18"/>
    </location>
</feature>
<feature type="region of interest" description="Disordered" evidence="2">
    <location>
        <begin position="630"/>
        <end position="664"/>
    </location>
</feature>
<feature type="compositionally biased region" description="Polar residues" evidence="2">
    <location>
        <begin position="277"/>
        <end position="292"/>
    </location>
</feature>
<feature type="chain" id="PRO_5044883377" evidence="3">
    <location>
        <begin position="19"/>
        <end position="749"/>
    </location>
</feature>
<feature type="compositionally biased region" description="Low complexity" evidence="2">
    <location>
        <begin position="541"/>
        <end position="561"/>
    </location>
</feature>
<dbReference type="AlphaFoldDB" id="A0ABD1CAR0"/>
<keyword evidence="3" id="KW-0732">Signal</keyword>
<dbReference type="EMBL" id="JBEHCU010014329">
    <property type="protein sequence ID" value="KAL1373477.1"/>
    <property type="molecule type" value="Genomic_DNA"/>
</dbReference>
<evidence type="ECO:0000313" key="5">
    <source>
        <dbReference type="Proteomes" id="UP001562425"/>
    </source>
</evidence>
<dbReference type="Proteomes" id="UP001562425">
    <property type="component" value="Unassembled WGS sequence"/>
</dbReference>